<keyword evidence="6 11" id="KW-0812">Transmembrane</keyword>
<evidence type="ECO:0000259" key="13">
    <source>
        <dbReference type="Pfam" id="PF12693"/>
    </source>
</evidence>
<comment type="function">
    <text evidence="10">Inner membrane component of the type II secretion system required for the energy-dependent secretion of extracellular factors such as proteases and toxins from the periplasm.</text>
</comment>
<dbReference type="InterPro" id="IPR024230">
    <property type="entry name" value="GspL_cyto_dom"/>
</dbReference>
<evidence type="ECO:0000256" key="9">
    <source>
        <dbReference type="ARBA" id="ARBA00023136"/>
    </source>
</evidence>
<proteinExistence type="inferred from homology"/>
<reference evidence="14 15" key="1">
    <citation type="journal article" date="2015" name="PLoS ONE">
        <title>Azotobacter Genomes: The Genome of Azotobacter chroococcum NCIMB 8003 (ATCC 4412).</title>
        <authorList>
            <person name="Robson R.L."/>
            <person name="Jones R."/>
            <person name="Robson R.M."/>
            <person name="Schwartz A."/>
            <person name="Richardson T.H."/>
        </authorList>
    </citation>
    <scope>NUCLEOTIDE SEQUENCE [LARGE SCALE GENOMIC DNA]</scope>
    <source>
        <strain evidence="14 15">NCIMB 8003</strain>
    </source>
</reference>
<dbReference type="Gene3D" id="3.30.1360.100">
    <property type="entry name" value="General secretion pathway protein M, EpsM"/>
    <property type="match status" value="1"/>
</dbReference>
<dbReference type="SUPFAM" id="SSF53067">
    <property type="entry name" value="Actin-like ATPase domain"/>
    <property type="match status" value="1"/>
</dbReference>
<dbReference type="GO" id="GO:0009276">
    <property type="term" value="C:Gram-negative-bacterium-type cell wall"/>
    <property type="evidence" value="ECO:0007669"/>
    <property type="project" value="InterPro"/>
</dbReference>
<dbReference type="STRING" id="1328314.Achr_36090"/>
<evidence type="ECO:0000313" key="15">
    <source>
        <dbReference type="Proteomes" id="UP000068210"/>
    </source>
</evidence>
<evidence type="ECO:0000256" key="5">
    <source>
        <dbReference type="ARBA" id="ARBA00022519"/>
    </source>
</evidence>
<comment type="subcellular location">
    <subcellularLocation>
        <location evidence="1">Cell inner membrane</location>
        <topology evidence="1">Single-pass membrane protein</topology>
    </subcellularLocation>
</comment>
<accession>A0A0C4WQR8</accession>
<evidence type="ECO:0000256" key="3">
    <source>
        <dbReference type="ARBA" id="ARBA00022448"/>
    </source>
</evidence>
<keyword evidence="4" id="KW-1003">Cell membrane</keyword>
<name>A0A0C4WQR8_9GAMM</name>
<evidence type="ECO:0000256" key="8">
    <source>
        <dbReference type="ARBA" id="ARBA00022989"/>
    </source>
</evidence>
<dbReference type="GO" id="GO:0015627">
    <property type="term" value="C:type II protein secretion system complex"/>
    <property type="evidence" value="ECO:0007669"/>
    <property type="project" value="InterPro"/>
</dbReference>
<dbReference type="AlphaFoldDB" id="A0A0C4WQR8"/>
<dbReference type="PIRSF" id="PIRSF015761">
    <property type="entry name" value="Protein_L"/>
    <property type="match status" value="1"/>
</dbReference>
<dbReference type="NCBIfam" id="TIGR01709">
    <property type="entry name" value="typeII_sec_gspL"/>
    <property type="match status" value="1"/>
</dbReference>
<dbReference type="InterPro" id="IPR025691">
    <property type="entry name" value="GspL_pp_dom"/>
</dbReference>
<sequence>MNEFLLVSLGPRPEAPVEWLVWNPDEARCVDAGQLAHADELPQLAQLARTHPCYALLPQEQVLVTEVRLPNASRAARRTIPYQLEEQLCDDPALLHFAVGSPRADHRYPVAVVARTLIESWRDRLRAASIPARALFADAQSLRCDPERLIATPLGERLLINGAGLAGLAFASAELASWRPLLERHGVLETLPAAPDDPPLAALAARLSPEQAIDLLQGEYRLQDAPGTRLRQLRIPAVLGLLALILGFAALGLENHRLARQKEALDRQVVELFREAFPEVQRIVDPRTQLEQRLDELRQRRQGSRFLHLLEKSVPAFRQHGAVRVTGMHYAEDDRRLELELQAAEQPAFERFAAALEQNGLRARLGQVQKRQQDTTAQMAVEGID</sequence>
<dbReference type="GO" id="GO:0005886">
    <property type="term" value="C:plasma membrane"/>
    <property type="evidence" value="ECO:0007669"/>
    <property type="project" value="UniProtKB-SubCell"/>
</dbReference>
<dbReference type="RefSeq" id="WP_039806319.1">
    <property type="nucleotide sequence ID" value="NZ_CP010415.1"/>
</dbReference>
<feature type="domain" description="GspL cytoplasmic actin-ATPase-like" evidence="12">
    <location>
        <begin position="5"/>
        <end position="222"/>
    </location>
</feature>
<comment type="similarity">
    <text evidence="2 10">Belongs to the GSP L family.</text>
</comment>
<evidence type="ECO:0000313" key="14">
    <source>
        <dbReference type="EMBL" id="AJE23004.1"/>
    </source>
</evidence>
<dbReference type="EMBL" id="CP010415">
    <property type="protein sequence ID" value="AJE23004.1"/>
    <property type="molecule type" value="Genomic_DNA"/>
</dbReference>
<dbReference type="GO" id="GO:0015628">
    <property type="term" value="P:protein secretion by the type II secretion system"/>
    <property type="evidence" value="ECO:0007669"/>
    <property type="project" value="InterPro"/>
</dbReference>
<dbReference type="Pfam" id="PF12693">
    <property type="entry name" value="GspL_C"/>
    <property type="match status" value="1"/>
</dbReference>
<keyword evidence="7 10" id="KW-0653">Protein transport</keyword>
<evidence type="ECO:0000256" key="7">
    <source>
        <dbReference type="ARBA" id="ARBA00022927"/>
    </source>
</evidence>
<evidence type="ECO:0000256" key="1">
    <source>
        <dbReference type="ARBA" id="ARBA00004377"/>
    </source>
</evidence>
<keyword evidence="15" id="KW-1185">Reference proteome</keyword>
<keyword evidence="5" id="KW-0997">Cell inner membrane</keyword>
<evidence type="ECO:0000256" key="11">
    <source>
        <dbReference type="SAM" id="Phobius"/>
    </source>
</evidence>
<evidence type="ECO:0000256" key="2">
    <source>
        <dbReference type="ARBA" id="ARBA00005318"/>
    </source>
</evidence>
<evidence type="ECO:0000259" key="12">
    <source>
        <dbReference type="Pfam" id="PF05134"/>
    </source>
</evidence>
<dbReference type="Proteomes" id="UP000068210">
    <property type="component" value="Chromosome"/>
</dbReference>
<dbReference type="HOGENOM" id="CLU_041016_2_1_6"/>
<feature type="domain" description="GspL periplasmic" evidence="13">
    <location>
        <begin position="232"/>
        <end position="381"/>
    </location>
</feature>
<dbReference type="Gene3D" id="3.30.420.380">
    <property type="match status" value="1"/>
</dbReference>
<keyword evidence="9 11" id="KW-0472">Membrane</keyword>
<protein>
    <recommendedName>
        <fullName evidence="10">Type II secretion system protein L</fullName>
        <shortName evidence="10">T2SS protein L</shortName>
    </recommendedName>
</protein>
<feature type="transmembrane region" description="Helical" evidence="11">
    <location>
        <begin position="233"/>
        <end position="253"/>
    </location>
</feature>
<keyword evidence="8 11" id="KW-1133">Transmembrane helix</keyword>
<organism evidence="14 15">
    <name type="scientific">Azotobacter chroococcum NCIMB 8003</name>
    <dbReference type="NCBI Taxonomy" id="1328314"/>
    <lineage>
        <taxon>Bacteria</taxon>
        <taxon>Pseudomonadati</taxon>
        <taxon>Pseudomonadota</taxon>
        <taxon>Gammaproteobacteria</taxon>
        <taxon>Pseudomonadales</taxon>
        <taxon>Pseudomonadaceae</taxon>
        <taxon>Azotobacter</taxon>
    </lineage>
</organism>
<keyword evidence="3 10" id="KW-0813">Transport</keyword>
<evidence type="ECO:0000256" key="6">
    <source>
        <dbReference type="ARBA" id="ARBA00022692"/>
    </source>
</evidence>
<evidence type="ECO:0000256" key="10">
    <source>
        <dbReference type="PIRNR" id="PIRNR015761"/>
    </source>
</evidence>
<evidence type="ECO:0000256" key="4">
    <source>
        <dbReference type="ARBA" id="ARBA00022475"/>
    </source>
</evidence>
<dbReference type="KEGG" id="acx:Achr_36090"/>
<dbReference type="CDD" id="cd24017">
    <property type="entry name" value="ASKHA_T2SSL_N"/>
    <property type="match status" value="1"/>
</dbReference>
<dbReference type="InterPro" id="IPR043129">
    <property type="entry name" value="ATPase_NBD"/>
</dbReference>
<dbReference type="InterPro" id="IPR007812">
    <property type="entry name" value="T2SS_protein-GspL"/>
</dbReference>
<gene>
    <name evidence="14" type="primary">gspL</name>
    <name evidence="14" type="ORF">Achr_36090</name>
</gene>
<dbReference type="Pfam" id="PF05134">
    <property type="entry name" value="T2SSL"/>
    <property type="match status" value="1"/>
</dbReference>